<dbReference type="InterPro" id="IPR036425">
    <property type="entry name" value="MoaB/Mog-like_dom_sf"/>
</dbReference>
<evidence type="ECO:0000313" key="2">
    <source>
        <dbReference type="EMBL" id="HGS87037.1"/>
    </source>
</evidence>
<sequence length="390" mass="43758">MTAAEIIAIGTELLLGESHDTNTTFIARTLRDFGVDIYRTMIVGDNAVRIAEAIRESLSRAQIVITTGGLGPTVDDPTREAVALATQSELVFHPDLWEQIQERFRRYNRLPTENNRRQAYLPHGAVAIPNPVGTAPAFYYPWLDKIIICLPGVPSEMETILTQSIIPLLRSRYDLREVIRATVLHAAGVGESQVDEWLADLERQSNPTVGLLAHPGQVDIRITAKAASIEEADRMIQKTIRQVYQRMGFAIFGVDQQKLEQVVAEKLRALNWKIFIAAAGFPEEVKKRLETVLSNPETLIFLPYMEQQTLIESLQQKPEFLQSRLALIASLKRGEQQQDLTLYLRTPQGIDETTRSYGGPPPLAGLWALRTSLEFVRRHLPTSLTGENSL</sequence>
<dbReference type="Pfam" id="PF18146">
    <property type="entry name" value="CinA_KH"/>
    <property type="match status" value="1"/>
</dbReference>
<dbReference type="SUPFAM" id="SSF53218">
    <property type="entry name" value="Molybdenum cofactor biosynthesis proteins"/>
    <property type="match status" value="1"/>
</dbReference>
<proteinExistence type="predicted"/>
<organism evidence="2">
    <name type="scientific">Bellilinea caldifistulae</name>
    <dbReference type="NCBI Taxonomy" id="360411"/>
    <lineage>
        <taxon>Bacteria</taxon>
        <taxon>Bacillati</taxon>
        <taxon>Chloroflexota</taxon>
        <taxon>Anaerolineae</taxon>
        <taxon>Anaerolineales</taxon>
        <taxon>Anaerolineaceae</taxon>
        <taxon>Bellilinea</taxon>
    </lineage>
</organism>
<evidence type="ECO:0000259" key="1">
    <source>
        <dbReference type="SMART" id="SM00852"/>
    </source>
</evidence>
<dbReference type="Gene3D" id="3.40.980.10">
    <property type="entry name" value="MoaB/Mog-like domain"/>
    <property type="match status" value="1"/>
</dbReference>
<name>A0A7C4KZC6_9CHLR</name>
<dbReference type="InterPro" id="IPR050101">
    <property type="entry name" value="CinA"/>
</dbReference>
<feature type="domain" description="MoaB/Mog" evidence="1">
    <location>
        <begin position="5"/>
        <end position="172"/>
    </location>
</feature>
<dbReference type="CDD" id="cd00885">
    <property type="entry name" value="cinA"/>
    <property type="match status" value="1"/>
</dbReference>
<gene>
    <name evidence="2" type="ORF">ENT17_05395</name>
</gene>
<dbReference type="InterPro" id="IPR041424">
    <property type="entry name" value="CinA_KH"/>
</dbReference>
<accession>A0A7C4KZC6</accession>
<dbReference type="PANTHER" id="PTHR13939:SF0">
    <property type="entry name" value="NMN AMIDOHYDROLASE-LIKE PROTEIN YFAY"/>
    <property type="match status" value="1"/>
</dbReference>
<dbReference type="PANTHER" id="PTHR13939">
    <property type="entry name" value="NICOTINAMIDE-NUCLEOTIDE AMIDOHYDROLASE PNCC"/>
    <property type="match status" value="1"/>
</dbReference>
<reference evidence="2" key="1">
    <citation type="journal article" date="2020" name="mSystems">
        <title>Genome- and Community-Level Interaction Insights into Carbon Utilization and Element Cycling Functions of Hydrothermarchaeota in Hydrothermal Sediment.</title>
        <authorList>
            <person name="Zhou Z."/>
            <person name="Liu Y."/>
            <person name="Xu W."/>
            <person name="Pan J."/>
            <person name="Luo Z.H."/>
            <person name="Li M."/>
        </authorList>
    </citation>
    <scope>NUCLEOTIDE SEQUENCE [LARGE SCALE GENOMIC DNA]</scope>
    <source>
        <strain evidence="2">SpSt-556</strain>
    </source>
</reference>
<dbReference type="InterPro" id="IPR001453">
    <property type="entry name" value="MoaB/Mog_dom"/>
</dbReference>
<dbReference type="AlphaFoldDB" id="A0A7C4KZC6"/>
<comment type="caution">
    <text evidence="2">The sequence shown here is derived from an EMBL/GenBank/DDBJ whole genome shotgun (WGS) entry which is preliminary data.</text>
</comment>
<dbReference type="SMART" id="SM00852">
    <property type="entry name" value="MoCF_biosynth"/>
    <property type="match status" value="1"/>
</dbReference>
<dbReference type="Pfam" id="PF00994">
    <property type="entry name" value="MoCF_biosynth"/>
    <property type="match status" value="1"/>
</dbReference>
<dbReference type="Gene3D" id="3.30.70.2860">
    <property type="match status" value="1"/>
</dbReference>
<dbReference type="EMBL" id="DSXR01000052">
    <property type="protein sequence ID" value="HGS87037.1"/>
    <property type="molecule type" value="Genomic_DNA"/>
</dbReference>
<protein>
    <submittedName>
        <fullName evidence="2">Competence/damage-inducible protein A</fullName>
    </submittedName>
</protein>